<dbReference type="SUPFAM" id="SSF109604">
    <property type="entry name" value="HD-domain/PDEase-like"/>
    <property type="match status" value="1"/>
</dbReference>
<dbReference type="InterPro" id="IPR052340">
    <property type="entry name" value="RNase_Y/CdgJ"/>
</dbReference>
<dbReference type="Gene3D" id="1.10.3210.10">
    <property type="entry name" value="Hypothetical protein af1432"/>
    <property type="match status" value="1"/>
</dbReference>
<organism evidence="2 3">
    <name type="scientific">Candidatus Nitrohelix vancouverensis</name>
    <dbReference type="NCBI Taxonomy" id="2705534"/>
    <lineage>
        <taxon>Bacteria</taxon>
        <taxon>Pseudomonadati</taxon>
        <taxon>Nitrospinota/Tectimicrobiota group</taxon>
        <taxon>Nitrospinota</taxon>
        <taxon>Nitrospinia</taxon>
        <taxon>Nitrospinales</taxon>
        <taxon>Nitrospinaceae</taxon>
        <taxon>Candidatus Nitrohelix</taxon>
    </lineage>
</organism>
<dbReference type="KEGG" id="nva:G3M78_04200"/>
<feature type="domain" description="HDOD" evidence="1">
    <location>
        <begin position="15"/>
        <end position="210"/>
    </location>
</feature>
<dbReference type="Pfam" id="PF08668">
    <property type="entry name" value="HDOD"/>
    <property type="match status" value="1"/>
</dbReference>
<protein>
    <submittedName>
        <fullName evidence="2">HDOD domain-containing protein</fullName>
    </submittedName>
</protein>
<dbReference type="PROSITE" id="PS51833">
    <property type="entry name" value="HDOD"/>
    <property type="match status" value="1"/>
</dbReference>
<evidence type="ECO:0000313" key="2">
    <source>
        <dbReference type="EMBL" id="QPJ64633.1"/>
    </source>
</evidence>
<dbReference type="Proteomes" id="UP000594464">
    <property type="component" value="Chromosome"/>
</dbReference>
<gene>
    <name evidence="2" type="ORF">G3M78_04200</name>
</gene>
<name>A0A7T0C185_9BACT</name>
<dbReference type="InterPro" id="IPR006675">
    <property type="entry name" value="HDIG_dom"/>
</dbReference>
<accession>A0A7T0C185</accession>
<proteinExistence type="predicted"/>
<evidence type="ECO:0000259" key="1">
    <source>
        <dbReference type="PROSITE" id="PS51833"/>
    </source>
</evidence>
<dbReference type="AlphaFoldDB" id="A0A7T0C185"/>
<evidence type="ECO:0000313" key="3">
    <source>
        <dbReference type="Proteomes" id="UP000594464"/>
    </source>
</evidence>
<dbReference type="PANTHER" id="PTHR33525:SF3">
    <property type="entry name" value="RIBONUCLEASE Y"/>
    <property type="match status" value="1"/>
</dbReference>
<dbReference type="EMBL" id="CP048620">
    <property type="protein sequence ID" value="QPJ64633.1"/>
    <property type="molecule type" value="Genomic_DNA"/>
</dbReference>
<dbReference type="InterPro" id="IPR013976">
    <property type="entry name" value="HDOD"/>
</dbReference>
<sequence length="280" mass="31606">MTIDFHSLPDEAIQLFSPPELLEKINDVLDDPRKSFNDMAEIISQDVGLTARLLKIVNSSYFSLDEKIETISHAISMVGTEQIRDLAFGTLIIQKFSAVSNDVVPVSAFWEHCIATGIAARTLAILKHESNPEPMYIAGILHEIGRLVVFCNFSKETDRLMELYRMSGQQLYRMEEHLLGNHHGEVGAQVLENWKFPETLIEAVKYHHAPSQAPQHKTMAAIVHMGDIIAHCLQLGKSGEVHIPAIDTNAWKLLDLPLNCIQTVFERVENQYKESVHFLL</sequence>
<dbReference type="NCBIfam" id="TIGR00277">
    <property type="entry name" value="HDIG"/>
    <property type="match status" value="1"/>
</dbReference>
<dbReference type="InterPro" id="IPR003607">
    <property type="entry name" value="HD/PDEase_dom"/>
</dbReference>
<dbReference type="CDD" id="cd00077">
    <property type="entry name" value="HDc"/>
    <property type="match status" value="1"/>
</dbReference>
<dbReference type="PANTHER" id="PTHR33525">
    <property type="match status" value="1"/>
</dbReference>
<reference evidence="3" key="1">
    <citation type="submission" date="2020-02" db="EMBL/GenBank/DDBJ databases">
        <title>Genomic and physiological characterization of two novel Nitrospinaceae genera.</title>
        <authorList>
            <person name="Mueller A.J."/>
            <person name="Jung M.-Y."/>
            <person name="Strachan C.R."/>
            <person name="Herbold C.W."/>
            <person name="Kirkegaard R.H."/>
            <person name="Daims H."/>
        </authorList>
    </citation>
    <scope>NUCLEOTIDE SEQUENCE [LARGE SCALE GENOMIC DNA]</scope>
</reference>